<dbReference type="OrthoDB" id="1368803at2759"/>
<dbReference type="Gene3D" id="2.70.160.11">
    <property type="entry name" value="Hnrnp arginine n-methyltransferase1"/>
    <property type="match status" value="1"/>
</dbReference>
<comment type="caution">
    <text evidence="2">The sequence shown here is derived from an EMBL/GenBank/DDBJ whole genome shotgun (WGS) entry which is preliminary data.</text>
</comment>
<sequence length="68" mass="7981">MAGDRRAFQDLSSEMYHLSQMLLQQGDDLEIHFWRCVNRTHVWYEWCVTKPLASAIHNPLGRSHNIGL</sequence>
<dbReference type="EMBL" id="CAKKLH010000035">
    <property type="protein sequence ID" value="CAH0100330.1"/>
    <property type="molecule type" value="Genomic_DNA"/>
</dbReference>
<feature type="domain" description="PRMT5 oligomerisation" evidence="1">
    <location>
        <begin position="20"/>
        <end position="66"/>
    </location>
</feature>
<organism evidence="2 3">
    <name type="scientific">Daphnia galeata</name>
    <dbReference type="NCBI Taxonomy" id="27404"/>
    <lineage>
        <taxon>Eukaryota</taxon>
        <taxon>Metazoa</taxon>
        <taxon>Ecdysozoa</taxon>
        <taxon>Arthropoda</taxon>
        <taxon>Crustacea</taxon>
        <taxon>Branchiopoda</taxon>
        <taxon>Diplostraca</taxon>
        <taxon>Cladocera</taxon>
        <taxon>Anomopoda</taxon>
        <taxon>Daphniidae</taxon>
        <taxon>Daphnia</taxon>
    </lineage>
</organism>
<name>A0A8J2RPG5_9CRUS</name>
<dbReference type="Proteomes" id="UP000789390">
    <property type="component" value="Unassembled WGS sequence"/>
</dbReference>
<accession>A0A8J2RPG5</accession>
<evidence type="ECO:0000259" key="1">
    <source>
        <dbReference type="Pfam" id="PF17286"/>
    </source>
</evidence>
<gene>
    <name evidence="2" type="ORF">DGAL_LOCUS2552</name>
</gene>
<dbReference type="Pfam" id="PF17286">
    <property type="entry name" value="PRMT5_C"/>
    <property type="match status" value="1"/>
</dbReference>
<dbReference type="AlphaFoldDB" id="A0A8J2RPG5"/>
<keyword evidence="3" id="KW-1185">Reference proteome</keyword>
<reference evidence="2" key="1">
    <citation type="submission" date="2021-11" db="EMBL/GenBank/DDBJ databases">
        <authorList>
            <person name="Schell T."/>
        </authorList>
    </citation>
    <scope>NUCLEOTIDE SEQUENCE</scope>
    <source>
        <strain evidence="2">M5</strain>
    </source>
</reference>
<evidence type="ECO:0000313" key="3">
    <source>
        <dbReference type="Proteomes" id="UP000789390"/>
    </source>
</evidence>
<evidence type="ECO:0000313" key="2">
    <source>
        <dbReference type="EMBL" id="CAH0100330.1"/>
    </source>
</evidence>
<protein>
    <recommendedName>
        <fullName evidence="1">PRMT5 oligomerisation domain-containing protein</fullName>
    </recommendedName>
</protein>
<proteinExistence type="predicted"/>
<dbReference type="InterPro" id="IPR035248">
    <property type="entry name" value="PRMT5_C"/>
</dbReference>